<feature type="domain" description="Glucodextranase-like C-terminal" evidence="2">
    <location>
        <begin position="329"/>
        <end position="570"/>
    </location>
</feature>
<dbReference type="RefSeq" id="WP_013129383.1">
    <property type="nucleotide sequence ID" value="NC_014160.1"/>
</dbReference>
<proteinExistence type="predicted"/>
<organism evidence="3 4">
    <name type="scientific">Thermosphaera aggregans (strain DSM 11486 / M11TL)</name>
    <dbReference type="NCBI Taxonomy" id="633148"/>
    <lineage>
        <taxon>Archaea</taxon>
        <taxon>Thermoproteota</taxon>
        <taxon>Thermoprotei</taxon>
        <taxon>Desulfurococcales</taxon>
        <taxon>Desulfurococcaceae</taxon>
        <taxon>Thermosphaera</taxon>
    </lineage>
</organism>
<feature type="transmembrane region" description="Helical" evidence="1">
    <location>
        <begin position="632"/>
        <end position="654"/>
    </location>
</feature>
<keyword evidence="1" id="KW-1133">Transmembrane helix</keyword>
<keyword evidence="1" id="KW-0812">Transmembrane</keyword>
<evidence type="ECO:0000313" key="4">
    <source>
        <dbReference type="Proteomes" id="UP000002376"/>
    </source>
</evidence>
<keyword evidence="1" id="KW-0472">Membrane</keyword>
<dbReference type="InterPro" id="IPR019248">
    <property type="entry name" value="Glucodextran_C"/>
</dbReference>
<name>D5U0Z0_THEAM</name>
<dbReference type="STRING" id="633148.Tagg_0515"/>
<evidence type="ECO:0000256" key="1">
    <source>
        <dbReference type="SAM" id="Phobius"/>
    </source>
</evidence>
<dbReference type="GeneID" id="9165529"/>
<accession>D5U0Z0</accession>
<dbReference type="Gene3D" id="2.60.40.1190">
    <property type="match status" value="1"/>
</dbReference>
<reference evidence="3 4" key="1">
    <citation type="journal article" date="2010" name="Stand. Genomic Sci.">
        <title>Complete genome sequence of Thermosphaera aggregans type strain (M11TL).</title>
        <authorList>
            <person name="Spring S."/>
            <person name="Rachel R."/>
            <person name="Lapidus A."/>
            <person name="Davenport K."/>
            <person name="Tice H."/>
            <person name="Copeland A."/>
            <person name="Cheng J.F."/>
            <person name="Lucas S."/>
            <person name="Chen F."/>
            <person name="Nolan M."/>
            <person name="Bruce D."/>
            <person name="Goodwin L."/>
            <person name="Pitluck S."/>
            <person name="Ivanova N."/>
            <person name="Mavromatis K."/>
            <person name="Ovchinnikova G."/>
            <person name="Pati A."/>
            <person name="Chen A."/>
            <person name="Palaniappan K."/>
            <person name="Land M."/>
            <person name="Hauser L."/>
            <person name="Chang Y.J."/>
            <person name="Jeffries C.C."/>
            <person name="Brettin T."/>
            <person name="Detter J.C."/>
            <person name="Tapia R."/>
            <person name="Han C."/>
            <person name="Heimerl T."/>
            <person name="Weikl F."/>
            <person name="Brambilla E."/>
            <person name="Goker M."/>
            <person name="Bristow J."/>
            <person name="Eisen J.A."/>
            <person name="Markowitz V."/>
            <person name="Hugenholtz P."/>
            <person name="Kyrpides N.C."/>
            <person name="Klenk H.P."/>
        </authorList>
    </citation>
    <scope>NUCLEOTIDE SEQUENCE [LARGE SCALE GENOMIC DNA]</scope>
    <source>
        <strain evidence="4">DSM 11486 / M11TL</strain>
    </source>
</reference>
<dbReference type="HOGENOM" id="CLU_014234_0_0_2"/>
<dbReference type="SUPFAM" id="SSF49344">
    <property type="entry name" value="CBD9-like"/>
    <property type="match status" value="1"/>
</dbReference>
<gene>
    <name evidence="3" type="ordered locus">Tagg_0515</name>
</gene>
<protein>
    <recommendedName>
        <fullName evidence="2">Glucodextranase-like C-terminal domain-containing protein</fullName>
    </recommendedName>
</protein>
<dbReference type="eggNOG" id="arCOG01310">
    <property type="taxonomic scope" value="Archaea"/>
</dbReference>
<dbReference type="CDD" id="cd09626">
    <property type="entry name" value="DOMON_glucodextranase_like"/>
    <property type="match status" value="1"/>
</dbReference>
<reference evidence="4" key="2">
    <citation type="journal article" date="2010" name="Stand. Genomic Sci.">
        <title>Complete genome sequence of Thermosphaera aggregans type strain (M11TLT).</title>
        <authorList>
            <person name="Spring S."/>
            <person name="Rachel R."/>
            <person name="Lapidus A."/>
            <person name="Davenport K."/>
            <person name="Tice H."/>
            <person name="Copeland A."/>
            <person name="Cheng J.-F."/>
            <person name="Lucas S."/>
            <person name="Chen F."/>
            <person name="Nolan M."/>
            <person name="Bruce D."/>
            <person name="Goodwin L."/>
            <person name="Pitluck S."/>
            <person name="Ivanova N."/>
            <person name="Mavromatis K."/>
            <person name="Ovchinnikova G."/>
            <person name="Pati A."/>
            <person name="Chen A."/>
            <person name="Palaniappan K."/>
            <person name="Land M."/>
            <person name="Hauser L."/>
            <person name="Chang Y.-J."/>
            <person name="Jeffries C.C."/>
            <person name="Brettin T."/>
            <person name="Detter J.C."/>
            <person name="Tapia R."/>
            <person name="Han C."/>
            <person name="Heimerl T."/>
            <person name="Weikl F."/>
            <person name="Brambilla E."/>
            <person name="Goker M."/>
            <person name="Bristow J."/>
            <person name="Eisen J.A."/>
            <person name="Markowitz V."/>
            <person name="Hugenholtz P."/>
            <person name="Kyrpides N.C."/>
            <person name="Klenk H.-P."/>
        </authorList>
    </citation>
    <scope>NUCLEOTIDE SEQUENCE [LARGE SCALE GENOMIC DNA]</scope>
    <source>
        <strain evidence="4">DSM 11486 / M11TL</strain>
    </source>
</reference>
<dbReference type="Pfam" id="PF09985">
    <property type="entry name" value="Glucodextran_C"/>
    <property type="match status" value="1"/>
</dbReference>
<evidence type="ECO:0000313" key="3">
    <source>
        <dbReference type="EMBL" id="ADG90790.1"/>
    </source>
</evidence>
<keyword evidence="4" id="KW-1185">Reference proteome</keyword>
<dbReference type="KEGG" id="tag:Tagg_0515"/>
<evidence type="ECO:0000259" key="2">
    <source>
        <dbReference type="Pfam" id="PF09985"/>
    </source>
</evidence>
<sequence length="657" mass="72410">MKGVIRMKNAFTILIISFLLVSAIPLTTNALVKPGQTVTVAVDLAHGESNKYLDYIMGNITFVNWKIIQQEPFSASNLADVDILLIGQPTASLAPEELDALVQWLSKGDKVLYVAGDSDYGGGINSIAAVNNLLEYIGAKLRLEHGAVYSPTPCRNYTYKGVDSPVCCGAYYRMTAFVEPDNIPELFTNMIDEGLQYPILMHGPTAVIWQDEMGNYHNPVNETFPGLIRIAWYHLSYTGDNQAPSPYLYDPLIYGTGDWDFVAYAAEYHQEKNNLIVVAGESLYGDYEPAWASTYYGVQLDGPRFVTNLIKWFVRILETYDPVVRLETIAVFSDPEGDDKGTGTLLYPTNPVFQPSIYDLVKFGVYIDDNFVYFRTTVKNLGGNPWNGPNGFCLQNVQIYITTTSEALPINTSSIGLGVQIWHGWHYAVIAIPGWGSTPYPDGEVSVLFNAKMDRLADEYNNNDLFDVYLSDIEPNTIEVKISKTLLEDVENIRNWVVFVAVSSYDGYGEGKIRAVQAGDPGEWVLGGGDPLAILAGVQPKVVDILAPTPEQQYAMLTSYDTANKIPAKVSGVKLLGLFEAGLTTTITETQTQTVTKTDTVTETQTVTQTETETTTTTKIEESVSTVTVTDYTVTGVVAGVLLLVIIGMAFMMMRKK</sequence>
<dbReference type="Proteomes" id="UP000002376">
    <property type="component" value="Chromosome"/>
</dbReference>
<dbReference type="AlphaFoldDB" id="D5U0Z0"/>
<dbReference type="EMBL" id="CP001939">
    <property type="protein sequence ID" value="ADG90790.1"/>
    <property type="molecule type" value="Genomic_DNA"/>
</dbReference>
<reference key="3">
    <citation type="submission" date="2010-02" db="EMBL/GenBank/DDBJ databases">
        <title>Complete genome sequence of Thermosphaera aggregans type strain (M11TL).</title>
        <authorList>
            <consortium name="US DOE Joint Genome Institute (JGI-PGF)"/>
            <person name="Spring S."/>
            <person name="Lapidus A."/>
            <person name="Munk C."/>
            <person name="Schroeder M."/>
            <person name="Glavina Del Rio T."/>
            <person name="Tice H."/>
            <person name="Copeland A."/>
            <person name="Cheng J.-F."/>
            <person name="Lucas S."/>
            <person name="Chen F."/>
            <person name="Nolan M."/>
            <person name="Bruce D."/>
            <person name="Goodwin L."/>
            <person name="Pitluck S."/>
            <person name="Ivanova N."/>
            <person name="Mavromatis K."/>
            <person name="Ovchinnikova G."/>
            <person name="Pati A."/>
            <person name="Chen A."/>
            <person name="Palaniappan K."/>
            <person name="Land M."/>
            <person name="Hauser L."/>
            <person name="Chang Y.-J."/>
            <person name="Jeffries C.C."/>
            <person name="Brettin T."/>
            <person name="Detter J.C."/>
            <person name="Tapia R."/>
            <person name="Han C."/>
            <person name="Chain P."/>
            <person name="Heimerl T."/>
            <person name="Weik F."/>
            <person name="Goker M."/>
            <person name="Rachel R."/>
            <person name="Bristow J."/>
            <person name="Eisen J.A."/>
            <person name="Markowitz V."/>
            <person name="Hugenholtz P."/>
            <person name="Kyrpides N.C."/>
            <person name="Klenk H.-P."/>
        </authorList>
    </citation>
    <scope>NUCLEOTIDE SEQUENCE</scope>
    <source>
        <strain>DSM 11486</strain>
    </source>
</reference>